<reference evidence="11" key="2">
    <citation type="submission" date="2016-10" db="EMBL/GenBank/DDBJ databases">
        <authorList>
            <person name="de Groot N.N."/>
        </authorList>
    </citation>
    <scope>NUCLEOTIDE SEQUENCE [LARGE SCALE GENOMIC DNA]</scope>
    <source>
        <strain evidence="11">K</strain>
    </source>
</reference>
<reference evidence="10" key="1">
    <citation type="journal article" date="2015" name="PLoS ONE">
        <title>Characterisation of 20S Proteasome in Tritrichomonas foetus and Its Role during the Cell Cycle and Transformation into Endoflagellar Form.</title>
        <authorList>
            <person name="Pereira-Neves A."/>
            <person name="Gonzaga L."/>
            <person name="Menna-Barreto R.F."/>
            <person name="Benchimol M."/>
        </authorList>
    </citation>
    <scope>NUCLEOTIDE SEQUENCE</scope>
</reference>
<protein>
    <recommendedName>
        <fullName evidence="3">proteasome endopeptidase complex</fullName>
        <ecNumber evidence="3">3.4.25.1</ecNumber>
    </recommendedName>
</protein>
<evidence type="ECO:0000256" key="8">
    <source>
        <dbReference type="ARBA" id="ARBA00022942"/>
    </source>
</evidence>
<dbReference type="PANTHER" id="PTHR32194">
    <property type="entry name" value="METALLOPROTEASE TLDD"/>
    <property type="match status" value="1"/>
</dbReference>
<dbReference type="InterPro" id="IPR000243">
    <property type="entry name" value="Pept_T1A_subB"/>
</dbReference>
<dbReference type="InterPro" id="IPR001353">
    <property type="entry name" value="Proteasome_sua/b"/>
</dbReference>
<dbReference type="GO" id="GO:0051603">
    <property type="term" value="P:proteolysis involved in protein catabolic process"/>
    <property type="evidence" value="ECO:0007669"/>
    <property type="project" value="InterPro"/>
</dbReference>
<comment type="subcellular location">
    <subcellularLocation>
        <location evidence="2">Nucleus</location>
    </subcellularLocation>
</comment>
<evidence type="ECO:0000256" key="1">
    <source>
        <dbReference type="ARBA" id="ARBA00001198"/>
    </source>
</evidence>
<keyword evidence="6" id="KW-0888">Threonine protease</keyword>
<evidence type="ECO:0000256" key="2">
    <source>
        <dbReference type="ARBA" id="ARBA00004123"/>
    </source>
</evidence>
<evidence type="ECO:0000313" key="11">
    <source>
        <dbReference type="EMBL" id="OHT16537.1"/>
    </source>
</evidence>
<dbReference type="PRINTS" id="PR00141">
    <property type="entry name" value="PROTEASOME"/>
</dbReference>
<dbReference type="InterPro" id="IPR029055">
    <property type="entry name" value="Ntn_hydrolases_N"/>
</dbReference>
<sequence length="217" mass="23523">MTNPNALVEMTGTTLFAIKTADGVVFAADSRSTAGSTVACRTSNKITQISSKVFVARTGSTADTQALARYGHYILNVLTMNSESEVKRPVLVASQYLRKVLQSNKEYLSASLICGGIEDDGTPSLYEINTSGMAIPRDFCLNGSGSSYILAFCDEKYRDNMTMEEATKFAIEAVTNAIIRDGASGGFVNIVQVTKDQTKRFVVMPKDQPYNHSVVKT</sequence>
<dbReference type="VEuPathDB" id="TrichDB:TRFO_13127"/>
<feature type="active site" description="Nucleophile" evidence="9">
    <location>
        <position position="13"/>
    </location>
</feature>
<dbReference type="EC" id="3.4.25.1" evidence="3"/>
<proteinExistence type="predicted"/>
<keyword evidence="4" id="KW-0963">Cytoplasm</keyword>
<evidence type="ECO:0000256" key="4">
    <source>
        <dbReference type="ARBA" id="ARBA00022490"/>
    </source>
</evidence>
<evidence type="ECO:0000256" key="5">
    <source>
        <dbReference type="ARBA" id="ARBA00022670"/>
    </source>
</evidence>
<dbReference type="Pfam" id="PF00227">
    <property type="entry name" value="Proteasome"/>
    <property type="match status" value="1"/>
</dbReference>
<keyword evidence="7" id="KW-0378">Hydrolase</keyword>
<keyword evidence="5" id="KW-0645">Protease</keyword>
<evidence type="ECO:0000256" key="6">
    <source>
        <dbReference type="ARBA" id="ARBA00022698"/>
    </source>
</evidence>
<dbReference type="GO" id="GO:0019774">
    <property type="term" value="C:proteasome core complex, beta-subunit complex"/>
    <property type="evidence" value="ECO:0007669"/>
    <property type="project" value="UniProtKB-ARBA"/>
</dbReference>
<gene>
    <name evidence="11" type="primary">PRE3</name>
    <name evidence="11" type="ORF">TRFO_13127</name>
</gene>
<organism evidence="10">
    <name type="scientific">Tritrichomonas foetus</name>
    <dbReference type="NCBI Taxonomy" id="1144522"/>
    <lineage>
        <taxon>Eukaryota</taxon>
        <taxon>Metamonada</taxon>
        <taxon>Parabasalia</taxon>
        <taxon>Tritrichomonadida</taxon>
        <taxon>Tritrichomonadidae</taxon>
        <taxon>Tritrichomonas</taxon>
    </lineage>
</organism>
<dbReference type="EMBL" id="KF428754">
    <property type="protein sequence ID" value="AIF54498.1"/>
    <property type="molecule type" value="Genomic_DNA"/>
</dbReference>
<dbReference type="Gene3D" id="3.60.20.10">
    <property type="entry name" value="Glutamine Phosphoribosylpyrophosphate, subunit 1, domain 1"/>
    <property type="match status" value="1"/>
</dbReference>
<accession>A0A075KQM4</accession>
<evidence type="ECO:0000256" key="3">
    <source>
        <dbReference type="ARBA" id="ARBA00012039"/>
    </source>
</evidence>
<comment type="catalytic activity">
    <reaction evidence="1">
        <text>Cleavage of peptide bonds with very broad specificity.</text>
        <dbReference type="EC" id="3.4.25.1"/>
    </reaction>
</comment>
<dbReference type="PROSITE" id="PS51476">
    <property type="entry name" value="PROTEASOME_BETA_2"/>
    <property type="match status" value="1"/>
</dbReference>
<evidence type="ECO:0000313" key="10">
    <source>
        <dbReference type="EMBL" id="AIF54498.1"/>
    </source>
</evidence>
<dbReference type="GO" id="GO:0005737">
    <property type="term" value="C:cytoplasm"/>
    <property type="evidence" value="ECO:0007669"/>
    <property type="project" value="TreeGrafter"/>
</dbReference>
<dbReference type="InterPro" id="IPR023333">
    <property type="entry name" value="Proteasome_suB-type"/>
</dbReference>
<dbReference type="Proteomes" id="UP000179807">
    <property type="component" value="Unassembled WGS sequence"/>
</dbReference>
<dbReference type="SUPFAM" id="SSF56235">
    <property type="entry name" value="N-terminal nucleophile aminohydrolases (Ntn hydrolases)"/>
    <property type="match status" value="1"/>
</dbReference>
<dbReference type="AlphaFoldDB" id="A0A075KQM4"/>
<evidence type="ECO:0000256" key="9">
    <source>
        <dbReference type="PIRSR" id="PIRSR600243-1"/>
    </source>
</evidence>
<keyword evidence="8 10" id="KW-0647">Proteasome</keyword>
<dbReference type="GeneID" id="94831755"/>
<dbReference type="PANTHER" id="PTHR32194:SF0">
    <property type="entry name" value="ATP-DEPENDENT PROTEASE SUBUNIT HSLV"/>
    <property type="match status" value="1"/>
</dbReference>
<dbReference type="GO" id="GO:0004298">
    <property type="term" value="F:threonine-type endopeptidase activity"/>
    <property type="evidence" value="ECO:0007669"/>
    <property type="project" value="UniProtKB-KW"/>
</dbReference>
<reference evidence="12" key="3">
    <citation type="submission" date="2016-10" db="EMBL/GenBank/DDBJ databases">
        <authorList>
            <person name="Benchimol M."/>
            <person name="Almeida L.G."/>
            <person name="Vasconcelos A.T."/>
            <person name="Perreira-Neves A."/>
            <person name="Rosa I.A."/>
            <person name="Tasca T."/>
            <person name="Bogo M.R."/>
            <person name="de Souza W."/>
        </authorList>
    </citation>
    <scope>NUCLEOTIDE SEQUENCE [LARGE SCALE GENOMIC DNA]</scope>
    <source>
        <strain evidence="12">K</strain>
    </source>
</reference>
<dbReference type="GO" id="GO:0005634">
    <property type="term" value="C:nucleus"/>
    <property type="evidence" value="ECO:0007669"/>
    <property type="project" value="UniProtKB-SubCell"/>
</dbReference>
<evidence type="ECO:0000313" key="12">
    <source>
        <dbReference type="Proteomes" id="UP000179807"/>
    </source>
</evidence>
<dbReference type="EMBL" id="MLAK01000100">
    <property type="protein sequence ID" value="OHT16537.1"/>
    <property type="molecule type" value="Genomic_DNA"/>
</dbReference>
<name>A0A075KQM4_9EUKA</name>
<dbReference type="RefSeq" id="XP_068369673.1">
    <property type="nucleotide sequence ID" value="XM_068497051.1"/>
</dbReference>
<keyword evidence="12" id="KW-1185">Reference proteome</keyword>
<evidence type="ECO:0000256" key="7">
    <source>
        <dbReference type="ARBA" id="ARBA00022801"/>
    </source>
</evidence>
<dbReference type="OrthoDB" id="7854943at2759"/>